<evidence type="ECO:0000256" key="1">
    <source>
        <dbReference type="SAM" id="MobiDB-lite"/>
    </source>
</evidence>
<dbReference type="EMBL" id="AGNL01019102">
    <property type="protein sequence ID" value="EJK62132.1"/>
    <property type="molecule type" value="Genomic_DNA"/>
</dbReference>
<evidence type="ECO:0000313" key="3">
    <source>
        <dbReference type="Proteomes" id="UP000266841"/>
    </source>
</evidence>
<dbReference type="AlphaFoldDB" id="K0SV82"/>
<organism evidence="2 3">
    <name type="scientific">Thalassiosira oceanica</name>
    <name type="common">Marine diatom</name>
    <dbReference type="NCBI Taxonomy" id="159749"/>
    <lineage>
        <taxon>Eukaryota</taxon>
        <taxon>Sar</taxon>
        <taxon>Stramenopiles</taxon>
        <taxon>Ochrophyta</taxon>
        <taxon>Bacillariophyta</taxon>
        <taxon>Coscinodiscophyceae</taxon>
        <taxon>Thalassiosirophycidae</taxon>
        <taxon>Thalassiosirales</taxon>
        <taxon>Thalassiosiraceae</taxon>
        <taxon>Thalassiosira</taxon>
    </lineage>
</organism>
<protein>
    <submittedName>
        <fullName evidence="2">Uncharacterized protein</fullName>
    </submittedName>
</protein>
<evidence type="ECO:0000313" key="2">
    <source>
        <dbReference type="EMBL" id="EJK62132.1"/>
    </source>
</evidence>
<reference evidence="2 3" key="1">
    <citation type="journal article" date="2012" name="Genome Biol.">
        <title>Genome and low-iron response of an oceanic diatom adapted to chronic iron limitation.</title>
        <authorList>
            <person name="Lommer M."/>
            <person name="Specht M."/>
            <person name="Roy A.S."/>
            <person name="Kraemer L."/>
            <person name="Andreson R."/>
            <person name="Gutowska M.A."/>
            <person name="Wolf J."/>
            <person name="Bergner S.V."/>
            <person name="Schilhabel M.B."/>
            <person name="Klostermeier U.C."/>
            <person name="Beiko R.G."/>
            <person name="Rosenstiel P."/>
            <person name="Hippler M."/>
            <person name="Laroche J."/>
        </authorList>
    </citation>
    <scope>NUCLEOTIDE SEQUENCE [LARGE SCALE GENOMIC DNA]</scope>
    <source>
        <strain evidence="2 3">CCMP1005</strain>
    </source>
</reference>
<sequence length="100" mass="10635">MVHDCLARAPRRAVAGAAKPQNPLKTSTAERARRGSTEHRPVTPTVSTACRTTPKNKLPSATAAQPPSPRRCFTQAPISKEGVGSVVTSIGDYRLSSRVN</sequence>
<keyword evidence="3" id="KW-1185">Reference proteome</keyword>
<gene>
    <name evidence="2" type="ORF">THAOC_17270</name>
</gene>
<name>K0SV82_THAOC</name>
<proteinExistence type="predicted"/>
<feature type="compositionally biased region" description="Basic and acidic residues" evidence="1">
    <location>
        <begin position="28"/>
        <end position="41"/>
    </location>
</feature>
<accession>K0SV82</accession>
<feature type="compositionally biased region" description="Polar residues" evidence="1">
    <location>
        <begin position="44"/>
        <end position="55"/>
    </location>
</feature>
<feature type="region of interest" description="Disordered" evidence="1">
    <location>
        <begin position="1"/>
        <end position="76"/>
    </location>
</feature>
<comment type="caution">
    <text evidence="2">The sequence shown here is derived from an EMBL/GenBank/DDBJ whole genome shotgun (WGS) entry which is preliminary data.</text>
</comment>
<dbReference type="Proteomes" id="UP000266841">
    <property type="component" value="Unassembled WGS sequence"/>
</dbReference>